<proteinExistence type="predicted"/>
<sequence length="36" mass="4278">GPPSRSQEHRHRAHRLGDHDRRVRPHLRGRAAVHRL</sequence>
<organism evidence="2">
    <name type="scientific">uncultured Solirubrobacteraceae bacterium</name>
    <dbReference type="NCBI Taxonomy" id="1162706"/>
    <lineage>
        <taxon>Bacteria</taxon>
        <taxon>Bacillati</taxon>
        <taxon>Actinomycetota</taxon>
        <taxon>Thermoleophilia</taxon>
        <taxon>Solirubrobacterales</taxon>
        <taxon>Solirubrobacteraceae</taxon>
        <taxon>environmental samples</taxon>
    </lineage>
</organism>
<accession>A0A6J4R8I2</accession>
<name>A0A6J4R8I2_9ACTN</name>
<dbReference type="AlphaFoldDB" id="A0A6J4R8I2"/>
<feature type="non-terminal residue" evidence="2">
    <location>
        <position position="36"/>
    </location>
</feature>
<evidence type="ECO:0000256" key="1">
    <source>
        <dbReference type="SAM" id="MobiDB-lite"/>
    </source>
</evidence>
<feature type="region of interest" description="Disordered" evidence="1">
    <location>
        <begin position="1"/>
        <end position="36"/>
    </location>
</feature>
<reference evidence="2" key="1">
    <citation type="submission" date="2020-02" db="EMBL/GenBank/DDBJ databases">
        <authorList>
            <person name="Meier V. D."/>
        </authorList>
    </citation>
    <scope>NUCLEOTIDE SEQUENCE</scope>
    <source>
        <strain evidence="2">AVDCRST_MAG38</strain>
    </source>
</reference>
<gene>
    <name evidence="2" type="ORF">AVDCRST_MAG38-990</name>
</gene>
<evidence type="ECO:0000313" key="2">
    <source>
        <dbReference type="EMBL" id="CAA9467200.1"/>
    </source>
</evidence>
<feature type="non-terminal residue" evidence="2">
    <location>
        <position position="1"/>
    </location>
</feature>
<dbReference type="EMBL" id="CADCVJ010000058">
    <property type="protein sequence ID" value="CAA9467200.1"/>
    <property type="molecule type" value="Genomic_DNA"/>
</dbReference>
<feature type="compositionally biased region" description="Basic residues" evidence="1">
    <location>
        <begin position="22"/>
        <end position="36"/>
    </location>
</feature>
<protein>
    <submittedName>
        <fullName evidence="2">Uncharacterized protein</fullName>
    </submittedName>
</protein>